<name>A0A2N1MHY8_9GLOM</name>
<accession>A0A2N1MHY8</accession>
<dbReference type="Pfam" id="PF21720">
    <property type="entry name" value="MIOS_WD40"/>
    <property type="match status" value="1"/>
</dbReference>
<dbReference type="VEuPathDB" id="FungiDB:RhiirFUN_001547"/>
<comment type="caution">
    <text evidence="1">The sequence shown here is derived from an EMBL/GenBank/DDBJ whole genome shotgun (WGS) entry which is preliminary data.</text>
</comment>
<reference evidence="1 2" key="2">
    <citation type="submission" date="2017-10" db="EMBL/GenBank/DDBJ databases">
        <title>Extensive intraspecific genome diversity in a model arbuscular mycorrhizal fungus.</title>
        <authorList>
            <person name="Chen E.C.H."/>
            <person name="Morin E."/>
            <person name="Baudet D."/>
            <person name="Noel J."/>
            <person name="Ndikumana S."/>
            <person name="Charron P."/>
            <person name="St-Onge C."/>
            <person name="Giorgi J."/>
            <person name="Grigoriev I.V."/>
            <person name="Roux C."/>
            <person name="Martin F.M."/>
            <person name="Corradi N."/>
        </authorList>
    </citation>
    <scope>NUCLEOTIDE SEQUENCE [LARGE SCALE GENOMIC DNA]</scope>
    <source>
        <strain evidence="1 2">C2</strain>
    </source>
</reference>
<organism evidence="1 2">
    <name type="scientific">Rhizophagus irregularis</name>
    <dbReference type="NCBI Taxonomy" id="588596"/>
    <lineage>
        <taxon>Eukaryota</taxon>
        <taxon>Fungi</taxon>
        <taxon>Fungi incertae sedis</taxon>
        <taxon>Mucoromycota</taxon>
        <taxon>Glomeromycotina</taxon>
        <taxon>Glomeromycetes</taxon>
        <taxon>Glomerales</taxon>
        <taxon>Glomeraceae</taxon>
        <taxon>Rhizophagus</taxon>
    </lineage>
</organism>
<dbReference type="InterPro" id="IPR015943">
    <property type="entry name" value="WD40/YVTN_repeat-like_dom_sf"/>
</dbReference>
<dbReference type="EMBL" id="LLXL01002283">
    <property type="protein sequence ID" value="PKK61260.1"/>
    <property type="molecule type" value="Genomic_DNA"/>
</dbReference>
<dbReference type="VEuPathDB" id="FungiDB:FUN_023441"/>
<dbReference type="VEuPathDB" id="FungiDB:RhiirA1_370527"/>
<evidence type="ECO:0000313" key="1">
    <source>
        <dbReference type="EMBL" id="PKK61260.1"/>
    </source>
</evidence>
<protein>
    <submittedName>
        <fullName evidence="1">Uncharacterized protein</fullName>
    </submittedName>
</protein>
<sequence>MSGRCLRIFDLRSSDPSITITTKAVFGVKTDPYNDHRFASFEDGYIGNIFLWDDRKATEAILSISTESRPVQISFSTSRSGLIASLSNDASYVTLYDIKETTHNLSDFGEISLDHLNNGYGGHGGGGAGSVPFNEKSGVGSGGSTFSFGNKIDEELDTPILWKSRRTQRSSKSLISFAWIPTISTTHSYRLLAINKEQTFETIALEESPNFDWDPQGNISIFNHKKKINDEIHDNRA</sequence>
<gene>
    <name evidence="1" type="ORF">RhiirC2_221521</name>
</gene>
<evidence type="ECO:0000313" key="2">
    <source>
        <dbReference type="Proteomes" id="UP000233469"/>
    </source>
</evidence>
<dbReference type="Proteomes" id="UP000233469">
    <property type="component" value="Unassembled WGS sequence"/>
</dbReference>
<proteinExistence type="predicted"/>
<dbReference type="InterPro" id="IPR036322">
    <property type="entry name" value="WD40_repeat_dom_sf"/>
</dbReference>
<reference evidence="1 2" key="1">
    <citation type="submission" date="2016-04" db="EMBL/GenBank/DDBJ databases">
        <title>Genome analyses suggest a sexual origin of heterokaryosis in a supposedly ancient asexual fungus.</title>
        <authorList>
            <person name="Ropars J."/>
            <person name="Sedzielewska K."/>
            <person name="Noel J."/>
            <person name="Charron P."/>
            <person name="Farinelli L."/>
            <person name="Marton T."/>
            <person name="Kruger M."/>
            <person name="Pelin A."/>
            <person name="Brachmann A."/>
            <person name="Corradi N."/>
        </authorList>
    </citation>
    <scope>NUCLEOTIDE SEQUENCE [LARGE SCALE GENOMIC DNA]</scope>
    <source>
        <strain evidence="1 2">C2</strain>
    </source>
</reference>
<dbReference type="Gene3D" id="2.130.10.10">
    <property type="entry name" value="YVTN repeat-like/Quinoprotein amine dehydrogenase"/>
    <property type="match status" value="1"/>
</dbReference>
<dbReference type="SUPFAM" id="SSF50978">
    <property type="entry name" value="WD40 repeat-like"/>
    <property type="match status" value="1"/>
</dbReference>
<dbReference type="AlphaFoldDB" id="A0A2N1MHY8"/>